<organism evidence="1 2">
    <name type="scientific">Penicillium camemberti (strain FM 013)</name>
    <dbReference type="NCBI Taxonomy" id="1429867"/>
    <lineage>
        <taxon>Eukaryota</taxon>
        <taxon>Fungi</taxon>
        <taxon>Dikarya</taxon>
        <taxon>Ascomycota</taxon>
        <taxon>Pezizomycotina</taxon>
        <taxon>Eurotiomycetes</taxon>
        <taxon>Eurotiomycetidae</taxon>
        <taxon>Eurotiales</taxon>
        <taxon>Aspergillaceae</taxon>
        <taxon>Penicillium</taxon>
    </lineage>
</organism>
<proteinExistence type="predicted"/>
<dbReference type="Proteomes" id="UP000053732">
    <property type="component" value="Unassembled WGS sequence"/>
</dbReference>
<name>A0A0G4P346_PENC3</name>
<accession>A0A0G4P346</accession>
<keyword evidence="2" id="KW-1185">Reference proteome</keyword>
<dbReference type="STRING" id="1429867.A0A0G4P346"/>
<reference evidence="1 2" key="1">
    <citation type="journal article" date="2014" name="Nat. Commun.">
        <title>Multiple recent horizontal transfers of a large genomic region in cheese making fungi.</title>
        <authorList>
            <person name="Cheeseman K."/>
            <person name="Ropars J."/>
            <person name="Renault P."/>
            <person name="Dupont J."/>
            <person name="Gouzy J."/>
            <person name="Branca A."/>
            <person name="Abraham A.L."/>
            <person name="Ceppi M."/>
            <person name="Conseiller E."/>
            <person name="Debuchy R."/>
            <person name="Malagnac F."/>
            <person name="Goarin A."/>
            <person name="Silar P."/>
            <person name="Lacoste S."/>
            <person name="Sallet E."/>
            <person name="Bensimon A."/>
            <person name="Giraud T."/>
            <person name="Brygoo Y."/>
        </authorList>
    </citation>
    <scope>NUCLEOTIDE SEQUENCE [LARGE SCALE GENOMIC DNA]</scope>
    <source>
        <strain evidence="2">FM 013</strain>
    </source>
</reference>
<evidence type="ECO:0000313" key="1">
    <source>
        <dbReference type="EMBL" id="CRL20755.1"/>
    </source>
</evidence>
<dbReference type="AlphaFoldDB" id="A0A0G4P346"/>
<dbReference type="EMBL" id="HG793137">
    <property type="protein sequence ID" value="CRL20755.1"/>
    <property type="molecule type" value="Genomic_DNA"/>
</dbReference>
<evidence type="ECO:0000313" key="2">
    <source>
        <dbReference type="Proteomes" id="UP000053732"/>
    </source>
</evidence>
<gene>
    <name evidence="1" type="ORF">PCAMFM013_S004g000696</name>
</gene>
<sequence length="260" mass="29875">MGLLGPASYFQGGFTMLEEELEEGAHYGALPFDYVIVCTQGSFQIWKAHMKIYHDWARWVLAQISSPDFTDELIRILTTYQLIHERNICANEESRMQTVWLRTCYNKNLSEKYEEMKAEGEIDAEIGPSRYLDDSNRYAFDDGTPNHWRQVLIRVPGITGFMGIDDKRGIRAQYEELDDEEERTLVLKELEFQVVVYLLDREAIEMGSIKMLWLDEHGNSAWENRVEPSTIEPLAVAFLDCTQLSEMPGGSSGGGSLIRR</sequence>
<protein>
    <submittedName>
        <fullName evidence="1">Str. FM013</fullName>
    </submittedName>
</protein>